<dbReference type="Proteomes" id="UP001235939">
    <property type="component" value="Chromosome 20"/>
</dbReference>
<gene>
    <name evidence="2" type="ORF">LAZ67_20002390</name>
</gene>
<dbReference type="Pfam" id="PF26215">
    <property type="entry name" value="HTH_animal"/>
    <property type="match status" value="1"/>
</dbReference>
<dbReference type="Gene3D" id="3.40.1440.10">
    <property type="entry name" value="GIY-YIG endonuclease"/>
    <property type="match status" value="1"/>
</dbReference>
<dbReference type="PANTHER" id="PTHR21301">
    <property type="entry name" value="REVERSE TRANSCRIPTASE"/>
    <property type="match status" value="1"/>
</dbReference>
<dbReference type="InterPro" id="IPR058912">
    <property type="entry name" value="HTH_animal"/>
</dbReference>
<evidence type="ECO:0000313" key="3">
    <source>
        <dbReference type="Proteomes" id="UP001235939"/>
    </source>
</evidence>
<accession>A0ABY6LKT8</accession>
<proteinExistence type="predicted"/>
<evidence type="ECO:0000313" key="2">
    <source>
        <dbReference type="EMBL" id="UYV81792.1"/>
    </source>
</evidence>
<feature type="domain" description="Helix-turn-helix" evidence="1">
    <location>
        <begin position="93"/>
        <end position="152"/>
    </location>
</feature>
<organism evidence="2 3">
    <name type="scientific">Cordylochernes scorpioides</name>
    <dbReference type="NCBI Taxonomy" id="51811"/>
    <lineage>
        <taxon>Eukaryota</taxon>
        <taxon>Metazoa</taxon>
        <taxon>Ecdysozoa</taxon>
        <taxon>Arthropoda</taxon>
        <taxon>Chelicerata</taxon>
        <taxon>Arachnida</taxon>
        <taxon>Pseudoscorpiones</taxon>
        <taxon>Cheliferoidea</taxon>
        <taxon>Chernetidae</taxon>
        <taxon>Cordylochernes</taxon>
    </lineage>
</organism>
<reference evidence="2 3" key="1">
    <citation type="submission" date="2022-01" db="EMBL/GenBank/DDBJ databases">
        <title>A chromosomal length assembly of Cordylochernes scorpioides.</title>
        <authorList>
            <person name="Zeh D."/>
            <person name="Zeh J."/>
        </authorList>
    </citation>
    <scope>NUCLEOTIDE SEQUENCE [LARGE SCALE GENOMIC DNA]</scope>
    <source>
        <strain evidence="2">IN4F17</strain>
        <tissue evidence="2">Whole Body</tissue>
    </source>
</reference>
<sequence length="324" mass="38319">MEKRIHLKELVSDKYTAQLQVIIWKRYIDDILCITKVDLSTILNFLNNLKTFLKFTFEIEENNSLPFLDIQLTRNQDRIETRIYRKPTHTGSYLNFNSFGPIHHKISMVKTLSKRLTTHFSTNDNDTKKERTKIFQELLSNNYPKPFIKKPFYRPRISPTNNRQTSSQNMFCSLPYSYGCERIARKLKYYNITTRFQSTSNLNNILRHPDTKKVTEPNNRTNVIYKIPCKSCQAVYIGETGKQLIERINQHKSALKHHNPTSLLVDHALINGHIPDFEQTSIIHQDIKEKHSRLFMESWSSLEDRNSINRKIDIPDMYTQFRCS</sequence>
<dbReference type="PANTHER" id="PTHR21301:SF10">
    <property type="entry name" value="REVERSE TRANSCRIPTASE DOMAIN-CONTAINING PROTEIN"/>
    <property type="match status" value="1"/>
</dbReference>
<protein>
    <recommendedName>
        <fullName evidence="1">Helix-turn-helix domain-containing protein</fullName>
    </recommendedName>
</protein>
<dbReference type="InterPro" id="IPR035901">
    <property type="entry name" value="GIY-YIG_endonuc_sf"/>
</dbReference>
<name>A0ABY6LKT8_9ARAC</name>
<dbReference type="CDD" id="cd10442">
    <property type="entry name" value="GIY-YIG_PLEs"/>
    <property type="match status" value="1"/>
</dbReference>
<keyword evidence="3" id="KW-1185">Reference proteome</keyword>
<evidence type="ECO:0000259" key="1">
    <source>
        <dbReference type="Pfam" id="PF26215"/>
    </source>
</evidence>
<dbReference type="EMBL" id="CP092882">
    <property type="protein sequence ID" value="UYV81792.1"/>
    <property type="molecule type" value="Genomic_DNA"/>
</dbReference>